<dbReference type="STRING" id="1531966.A0A0A1SZU1"/>
<dbReference type="Pfam" id="PF00271">
    <property type="entry name" value="Helicase_C"/>
    <property type="match status" value="1"/>
</dbReference>
<proteinExistence type="predicted"/>
<feature type="region of interest" description="Disordered" evidence="4">
    <location>
        <begin position="505"/>
        <end position="528"/>
    </location>
</feature>
<evidence type="ECO:0000256" key="4">
    <source>
        <dbReference type="SAM" id="MobiDB-lite"/>
    </source>
</evidence>
<evidence type="ECO:0000256" key="1">
    <source>
        <dbReference type="ARBA" id="ARBA00022741"/>
    </source>
</evidence>
<evidence type="ECO:0000256" key="3">
    <source>
        <dbReference type="ARBA" id="ARBA00022840"/>
    </source>
</evidence>
<reference evidence="6 7" key="1">
    <citation type="journal article" date="2015" name="Genome Announc.">
        <title>Draft Genome Sequence and Gene Annotation of the Entomopathogenic Fungus Verticillium hemipterigenum.</title>
        <authorList>
            <person name="Horn F."/>
            <person name="Habel A."/>
            <person name="Scharf D.H."/>
            <person name="Dworschak J."/>
            <person name="Brakhage A.A."/>
            <person name="Guthke R."/>
            <person name="Hertweck C."/>
            <person name="Linde J."/>
        </authorList>
    </citation>
    <scope>NUCLEOTIDE SEQUENCE [LARGE SCALE GENOMIC DNA]</scope>
</reference>
<sequence>MNKAHFIAAGCVALPKTELGLDDDLWKQLSLAKWNILSTTVSSDDTSAAAAVSTETLSAFLKAPRFLAYRELLEAQWAYLEFGVSDICPDTGILRISLLPDDVHRSSIDRTNARAWVRRRQLVSEMDYSTEAWDGVRLPVAFSGPIPVDPAAASDEEASSLLELFNQMPSPSPSLEVVEDVHARRQMKNVLDGKIPGLITKLHPHQKRSVATMLQKEAQPGRMPDPRLLCVKSPCGPAWYLDRVSGEACSQQRYYDEVRGGILAEEMGSGKTLICLALILATLESPSVPPDLYNPPRKTVRKKVGSLCDMAAACATRHSVPWKTYFGQNSDFGNRFHTDLFKRNPGCYFVPPPKPRRSLRLSAKVRPSRKMYLSTCSLVIVPNNLLSQWQDEIRKHTTGLKVLVIKKDDFIPPTESLLEQDIILMSQSRFEAMHPEFETTDSPLSFIRFKRCFVDEGHVLGNSSINRRSNLLMGLEVMSFFARWAVTGTPSKGLHSVDAQDIASSVSSVDRQGSSPHSGNSMDKSQLEMESKDLERIGSIAVLYLQARPWAKLSMESDDNASWTTYLMLPRHRRSGRGRWDCLKATLSSLIVRHQISDVQYLLPSIEEKVVMLDGSYQDQLAVNIFSMIIIFNAVQSERTDLDYFFHPKQRKNLLLMVHNLKQTSFFGGSFFSWAEIKTAVETAEEFLQKKAVSVSKQDEYLLQDAIEFGHLIMKNEIRNHSNIFHELPVCVTGFPAGAGYAWSLDGMEADTICTSASMLHSLQKRIFKAACKVEEFNSLMNGGLIEEGLLERQKHMDSASSPKKTKKAIKGNDIMAGNTKLGDDSPRKAHPRPAKDDYLSLSISDEVDLSPLMDARITSTVSAKLTYLIDSLLMYQDDEKIIIFYENENIAWYLAGMLDVLQIQHLIYAKSLTVERRAHYVSTFHYNHSFRVLLMDLSQAAFGLDMRIASRIYFINPVLNPQVQAQAIGRVRRISQQKPVSVETLVLRGSIDEVLLDQQQHMTQAEHRRAKSILDITPIYNWIKNAKIAPMDTCDANPESQMAPLTSPLPVFGVGFGRTVNPNDGLVVGDYMTTSTEPGARTEDATAPANDATSLDEKINDARGGDQSAVRNGGQSMKRTHAMGPGSNAATGDTTDEEAAPTTRPARRVRFDDGA</sequence>
<dbReference type="InterPro" id="IPR038718">
    <property type="entry name" value="SNF2-like_sf"/>
</dbReference>
<dbReference type="Proteomes" id="UP000039046">
    <property type="component" value="Unassembled WGS sequence"/>
</dbReference>
<dbReference type="PROSITE" id="PS51194">
    <property type="entry name" value="HELICASE_CTER"/>
    <property type="match status" value="1"/>
</dbReference>
<dbReference type="InterPro" id="IPR050628">
    <property type="entry name" value="SNF2_RAD54_helicase_TF"/>
</dbReference>
<dbReference type="InterPro" id="IPR014001">
    <property type="entry name" value="Helicase_ATP-bd"/>
</dbReference>
<evidence type="ECO:0000259" key="5">
    <source>
        <dbReference type="PROSITE" id="PS51194"/>
    </source>
</evidence>
<keyword evidence="3" id="KW-0067">ATP-binding</keyword>
<dbReference type="HOGENOM" id="CLU_003233_1_0_1"/>
<dbReference type="Gene3D" id="3.40.50.300">
    <property type="entry name" value="P-loop containing nucleotide triphosphate hydrolases"/>
    <property type="match status" value="1"/>
</dbReference>
<dbReference type="OrthoDB" id="2801544at2759"/>
<dbReference type="SUPFAM" id="SSF52540">
    <property type="entry name" value="P-loop containing nucleoside triphosphate hydrolases"/>
    <property type="match status" value="2"/>
</dbReference>
<dbReference type="GO" id="GO:0005524">
    <property type="term" value="F:ATP binding"/>
    <property type="evidence" value="ECO:0007669"/>
    <property type="project" value="UniProtKB-KW"/>
</dbReference>
<evidence type="ECO:0000256" key="2">
    <source>
        <dbReference type="ARBA" id="ARBA00022801"/>
    </source>
</evidence>
<name>A0A0A1SZU1_9HYPO</name>
<feature type="region of interest" description="Disordered" evidence="4">
    <location>
        <begin position="816"/>
        <end position="836"/>
    </location>
</feature>
<dbReference type="GO" id="GO:0005634">
    <property type="term" value="C:nucleus"/>
    <property type="evidence" value="ECO:0007669"/>
    <property type="project" value="TreeGrafter"/>
</dbReference>
<dbReference type="InterPro" id="IPR000330">
    <property type="entry name" value="SNF2_N"/>
</dbReference>
<dbReference type="GO" id="GO:0016787">
    <property type="term" value="F:hydrolase activity"/>
    <property type="evidence" value="ECO:0007669"/>
    <property type="project" value="UniProtKB-KW"/>
</dbReference>
<dbReference type="SMART" id="SM00487">
    <property type="entry name" value="DEXDc"/>
    <property type="match status" value="1"/>
</dbReference>
<dbReference type="InterPro" id="IPR001650">
    <property type="entry name" value="Helicase_C-like"/>
</dbReference>
<dbReference type="CDD" id="cd18793">
    <property type="entry name" value="SF2_C_SNF"/>
    <property type="match status" value="1"/>
</dbReference>
<keyword evidence="2" id="KW-0378">Hydrolase</keyword>
<feature type="region of interest" description="Disordered" evidence="4">
    <location>
        <begin position="1071"/>
        <end position="1156"/>
    </location>
</feature>
<keyword evidence="7" id="KW-1185">Reference proteome</keyword>
<dbReference type="PANTHER" id="PTHR45626">
    <property type="entry name" value="TRANSCRIPTION TERMINATION FACTOR 2-RELATED"/>
    <property type="match status" value="1"/>
</dbReference>
<dbReference type="AlphaFoldDB" id="A0A0A1SZU1"/>
<dbReference type="EMBL" id="CDHN01000002">
    <property type="protein sequence ID" value="CEJ85798.1"/>
    <property type="molecule type" value="Genomic_DNA"/>
</dbReference>
<feature type="domain" description="Helicase C-terminal" evidence="5">
    <location>
        <begin position="869"/>
        <end position="1028"/>
    </location>
</feature>
<dbReference type="Gene3D" id="3.40.50.10810">
    <property type="entry name" value="Tandem AAA-ATPase domain"/>
    <property type="match status" value="2"/>
</dbReference>
<protein>
    <recommendedName>
        <fullName evidence="5">Helicase C-terminal domain-containing protein</fullName>
    </recommendedName>
</protein>
<keyword evidence="1" id="KW-0547">Nucleotide-binding</keyword>
<dbReference type="InterPro" id="IPR049730">
    <property type="entry name" value="SNF2/RAD54-like_C"/>
</dbReference>
<dbReference type="PANTHER" id="PTHR45626:SF51">
    <property type="entry name" value="SNF2-RELATED DOMAIN-CONTAINING PROTEIN"/>
    <property type="match status" value="1"/>
</dbReference>
<dbReference type="Pfam" id="PF00176">
    <property type="entry name" value="SNF2-rel_dom"/>
    <property type="match status" value="1"/>
</dbReference>
<dbReference type="GO" id="GO:0006281">
    <property type="term" value="P:DNA repair"/>
    <property type="evidence" value="ECO:0007669"/>
    <property type="project" value="TreeGrafter"/>
</dbReference>
<accession>A0A0A1SZU1</accession>
<organism evidence="6 7">
    <name type="scientific">[Torrubiella] hemipterigena</name>
    <dbReference type="NCBI Taxonomy" id="1531966"/>
    <lineage>
        <taxon>Eukaryota</taxon>
        <taxon>Fungi</taxon>
        <taxon>Dikarya</taxon>
        <taxon>Ascomycota</taxon>
        <taxon>Pezizomycotina</taxon>
        <taxon>Sordariomycetes</taxon>
        <taxon>Hypocreomycetidae</taxon>
        <taxon>Hypocreales</taxon>
        <taxon>Clavicipitaceae</taxon>
        <taxon>Clavicipitaceae incertae sedis</taxon>
        <taxon>'Torrubiella' clade</taxon>
    </lineage>
</organism>
<evidence type="ECO:0000313" key="7">
    <source>
        <dbReference type="Proteomes" id="UP000039046"/>
    </source>
</evidence>
<evidence type="ECO:0000313" key="6">
    <source>
        <dbReference type="EMBL" id="CEJ85798.1"/>
    </source>
</evidence>
<feature type="compositionally biased region" description="Basic and acidic residues" evidence="4">
    <location>
        <begin position="822"/>
        <end position="836"/>
    </location>
</feature>
<dbReference type="InterPro" id="IPR027417">
    <property type="entry name" value="P-loop_NTPase"/>
</dbReference>
<feature type="compositionally biased region" description="Basic and acidic residues" evidence="4">
    <location>
        <begin position="1096"/>
        <end position="1105"/>
    </location>
</feature>
<gene>
    <name evidence="6" type="ORF">VHEMI03919</name>
</gene>
<feature type="compositionally biased region" description="Polar residues" evidence="4">
    <location>
        <begin position="510"/>
        <end position="524"/>
    </location>
</feature>
<dbReference type="GO" id="GO:0008094">
    <property type="term" value="F:ATP-dependent activity, acting on DNA"/>
    <property type="evidence" value="ECO:0007669"/>
    <property type="project" value="TreeGrafter"/>
</dbReference>